<dbReference type="AlphaFoldDB" id="A0A928VY54"/>
<accession>A0A928VY54</accession>
<dbReference type="Pfam" id="PF16261">
    <property type="entry name" value="DUF4915"/>
    <property type="match status" value="1"/>
</dbReference>
<dbReference type="InterPro" id="IPR017481">
    <property type="entry name" value="CHP03032"/>
</dbReference>
<evidence type="ECO:0000313" key="3">
    <source>
        <dbReference type="Proteomes" id="UP000621799"/>
    </source>
</evidence>
<comment type="caution">
    <text evidence="2">The sequence shown here is derived from an EMBL/GenBank/DDBJ whole genome shotgun (WGS) entry which is preliminary data.</text>
</comment>
<dbReference type="EMBL" id="JADEXN010000357">
    <property type="protein sequence ID" value="MBE9042439.1"/>
    <property type="molecule type" value="Genomic_DNA"/>
</dbReference>
<evidence type="ECO:0000259" key="1">
    <source>
        <dbReference type="Pfam" id="PF16261"/>
    </source>
</evidence>
<organism evidence="2 3">
    <name type="scientific">Zarconia navalis LEGE 11467</name>
    <dbReference type="NCBI Taxonomy" id="1828826"/>
    <lineage>
        <taxon>Bacteria</taxon>
        <taxon>Bacillati</taxon>
        <taxon>Cyanobacteriota</taxon>
        <taxon>Cyanophyceae</taxon>
        <taxon>Oscillatoriophycideae</taxon>
        <taxon>Oscillatoriales</taxon>
        <taxon>Oscillatoriales incertae sedis</taxon>
        <taxon>Zarconia</taxon>
        <taxon>Zarconia navalis</taxon>
    </lineage>
</organism>
<evidence type="ECO:0000313" key="2">
    <source>
        <dbReference type="EMBL" id="MBE9042439.1"/>
    </source>
</evidence>
<protein>
    <submittedName>
        <fullName evidence="2">TIGR03032 family protein</fullName>
    </submittedName>
</protein>
<proteinExistence type="predicted"/>
<dbReference type="SUPFAM" id="SSF63825">
    <property type="entry name" value="YWTD domain"/>
    <property type="match status" value="1"/>
</dbReference>
<reference evidence="2" key="1">
    <citation type="submission" date="2020-10" db="EMBL/GenBank/DDBJ databases">
        <authorList>
            <person name="Castelo-Branco R."/>
            <person name="Eusebio N."/>
            <person name="Adriana R."/>
            <person name="Vieira A."/>
            <person name="Brugerolle De Fraissinette N."/>
            <person name="Rezende De Castro R."/>
            <person name="Schneider M.P."/>
            <person name="Vasconcelos V."/>
            <person name="Leao P.N."/>
        </authorList>
    </citation>
    <scope>NUCLEOTIDE SEQUENCE</scope>
    <source>
        <strain evidence="2">LEGE 11467</strain>
    </source>
</reference>
<gene>
    <name evidence="2" type="ORF">IQ235_16835</name>
</gene>
<dbReference type="Proteomes" id="UP000621799">
    <property type="component" value="Unassembled WGS sequence"/>
</dbReference>
<sequence>MTSPPFRYVHSSNFPELLETLGISLFISTYQAGKLMVVRSQQKRLVTLLRNFEQMMGLALQPHRLAIGTRHQIYFFRNAPEIAPHVEPGTEYDACFLPRSSHITGNIRVHELAWANDELWIVNTRFSCLCTLSPDSSFVPRWKPPFISTLNAEDRCHLNGLAVVNDRPKYVTAFSETDTPRGWYDTKATHGCIMEVPSGTVVARGFSMPHSPRVYNDRLWLLDSGNGTLEIVQPETGDRTVVAQLPGFTRGLAFYGRYAFVGVSQIREKRIFGGLPIEEKFDRLQCGVWAIDIQTGDRVSFLQFQSGCTELFDIQVLSQFDRPQIIGFQKDKINNIFVFDPEFIDS</sequence>
<keyword evidence="3" id="KW-1185">Reference proteome</keyword>
<name>A0A928VY54_9CYAN</name>
<dbReference type="RefSeq" id="WP_264322601.1">
    <property type="nucleotide sequence ID" value="NZ_JADEXN010000357.1"/>
</dbReference>
<dbReference type="NCBIfam" id="TIGR03032">
    <property type="entry name" value="TIGR03032 family protein"/>
    <property type="match status" value="1"/>
</dbReference>
<feature type="domain" description="Conserved hypothetical protein CHP03032" evidence="1">
    <location>
        <begin position="13"/>
        <end position="326"/>
    </location>
</feature>